<comment type="caution">
    <text evidence="3">The sequence shown here is derived from an EMBL/GenBank/DDBJ whole genome shotgun (WGS) entry which is preliminary data.</text>
</comment>
<dbReference type="InterPro" id="IPR035466">
    <property type="entry name" value="GlmS/AgaS_SIS"/>
</dbReference>
<dbReference type="Gene3D" id="3.40.50.10490">
    <property type="entry name" value="Glucose-6-phosphate isomerase like protein, domain 1"/>
    <property type="match status" value="2"/>
</dbReference>
<keyword evidence="4" id="KW-1185">Reference proteome</keyword>
<evidence type="ECO:0000259" key="2">
    <source>
        <dbReference type="PROSITE" id="PS51464"/>
    </source>
</evidence>
<sequence>MTTHTEAEIASQPDCWRRAVAETPRDALPRPGERVAVIGCGTSWFVAQSYAVLREEAGHGETDAFAASEFPTGRPYDRVLALTRSGTTTEVLDALAVLRGRGVRTSAVTASPGTPVMTAADEIVMLDFADERSVVQTRFATTQLALLRAHLGEDLTGAAADAERALAAPLPEVALTAEQFTFLGRGWPYGLALEAALKMREACRAWTESYPAMEYRHGPISIAGPNRVTWVLGEGAPGLRDEVEATGGAFLDSPLDPMAELVTVQRVAVARALAQGLDPDEPLNLTRSVILPS</sequence>
<dbReference type="AlphaFoldDB" id="A0A7W7QIY9"/>
<dbReference type="CDD" id="cd05008">
    <property type="entry name" value="SIS_GlmS_GlmD_1"/>
    <property type="match status" value="1"/>
</dbReference>
<evidence type="ECO:0000256" key="1">
    <source>
        <dbReference type="ARBA" id="ARBA00022737"/>
    </source>
</evidence>
<keyword evidence="1" id="KW-0677">Repeat</keyword>
<evidence type="ECO:0000313" key="3">
    <source>
        <dbReference type="EMBL" id="MBB4913961.1"/>
    </source>
</evidence>
<dbReference type="CDD" id="cd05009">
    <property type="entry name" value="SIS_GlmS_GlmD_2"/>
    <property type="match status" value="1"/>
</dbReference>
<dbReference type="GO" id="GO:1901135">
    <property type="term" value="P:carbohydrate derivative metabolic process"/>
    <property type="evidence" value="ECO:0007669"/>
    <property type="project" value="InterPro"/>
</dbReference>
<dbReference type="PANTHER" id="PTHR10937">
    <property type="entry name" value="GLUCOSAMINE--FRUCTOSE-6-PHOSPHATE AMINOTRANSFERASE, ISOMERIZING"/>
    <property type="match status" value="1"/>
</dbReference>
<dbReference type="InterPro" id="IPR001347">
    <property type="entry name" value="SIS_dom"/>
</dbReference>
<protein>
    <submittedName>
        <fullName evidence="3">Fructoselysine-6-P-deglycase FrlB-like protein</fullName>
    </submittedName>
</protein>
<proteinExistence type="predicted"/>
<dbReference type="Proteomes" id="UP000552644">
    <property type="component" value="Unassembled WGS sequence"/>
</dbReference>
<dbReference type="SUPFAM" id="SSF53697">
    <property type="entry name" value="SIS domain"/>
    <property type="match status" value="1"/>
</dbReference>
<evidence type="ECO:0000313" key="4">
    <source>
        <dbReference type="Proteomes" id="UP000552644"/>
    </source>
</evidence>
<organism evidence="3 4">
    <name type="scientific">Streptosporangium saharense</name>
    <dbReference type="NCBI Taxonomy" id="1706840"/>
    <lineage>
        <taxon>Bacteria</taxon>
        <taxon>Bacillati</taxon>
        <taxon>Actinomycetota</taxon>
        <taxon>Actinomycetes</taxon>
        <taxon>Streptosporangiales</taxon>
        <taxon>Streptosporangiaceae</taxon>
        <taxon>Streptosporangium</taxon>
    </lineage>
</organism>
<dbReference type="RefSeq" id="WP_184712670.1">
    <property type="nucleotide sequence ID" value="NZ_JACHJP010000001.1"/>
</dbReference>
<reference evidence="3 4" key="1">
    <citation type="submission" date="2020-08" db="EMBL/GenBank/DDBJ databases">
        <title>Genomic Encyclopedia of Type Strains, Phase III (KMG-III): the genomes of soil and plant-associated and newly described type strains.</title>
        <authorList>
            <person name="Whitman W."/>
        </authorList>
    </citation>
    <scope>NUCLEOTIDE SEQUENCE [LARGE SCALE GENOMIC DNA]</scope>
    <source>
        <strain evidence="3 4">CECT 8840</strain>
    </source>
</reference>
<dbReference type="InterPro" id="IPR035490">
    <property type="entry name" value="GlmS/FrlB_SIS"/>
</dbReference>
<dbReference type="InterPro" id="IPR046348">
    <property type="entry name" value="SIS_dom_sf"/>
</dbReference>
<accession>A0A7W7QIY9</accession>
<name>A0A7W7QIY9_9ACTN</name>
<dbReference type="EMBL" id="JACHJP010000001">
    <property type="protein sequence ID" value="MBB4913961.1"/>
    <property type="molecule type" value="Genomic_DNA"/>
</dbReference>
<feature type="domain" description="SIS" evidence="2">
    <location>
        <begin position="20"/>
        <end position="163"/>
    </location>
</feature>
<dbReference type="PROSITE" id="PS51464">
    <property type="entry name" value="SIS"/>
    <property type="match status" value="1"/>
</dbReference>
<gene>
    <name evidence="3" type="ORF">FHS44_001033</name>
</gene>
<dbReference type="Pfam" id="PF01380">
    <property type="entry name" value="SIS"/>
    <property type="match status" value="1"/>
</dbReference>
<dbReference type="GO" id="GO:0097367">
    <property type="term" value="F:carbohydrate derivative binding"/>
    <property type="evidence" value="ECO:0007669"/>
    <property type="project" value="InterPro"/>
</dbReference>